<proteinExistence type="predicted"/>
<gene>
    <name evidence="1" type="ORF">HA331_04505</name>
</gene>
<comment type="caution">
    <text evidence="1">The sequence shown here is derived from an EMBL/GenBank/DDBJ whole genome shotgun (WGS) entry which is preliminary data.</text>
</comment>
<evidence type="ECO:0000313" key="2">
    <source>
        <dbReference type="Proteomes" id="UP000617544"/>
    </source>
</evidence>
<evidence type="ECO:0000313" key="1">
    <source>
        <dbReference type="EMBL" id="HII61006.1"/>
    </source>
</evidence>
<name>A0A832T5W3_PYRHR</name>
<dbReference type="AlphaFoldDB" id="A0A832T5W3"/>
<accession>A0A832T5W3</accession>
<dbReference type="Proteomes" id="UP000617544">
    <property type="component" value="Unassembled WGS sequence"/>
</dbReference>
<organism evidence="1 2">
    <name type="scientific">Pyrococcus horikoshii</name>
    <dbReference type="NCBI Taxonomy" id="53953"/>
    <lineage>
        <taxon>Archaea</taxon>
        <taxon>Methanobacteriati</taxon>
        <taxon>Methanobacteriota</taxon>
        <taxon>Thermococci</taxon>
        <taxon>Thermococcales</taxon>
        <taxon>Thermococcaceae</taxon>
        <taxon>Pyrococcus</taxon>
    </lineage>
</organism>
<dbReference type="EMBL" id="DUJN01000004">
    <property type="protein sequence ID" value="HII61006.1"/>
    <property type="molecule type" value="Genomic_DNA"/>
</dbReference>
<sequence>MGQRIRGEIIKYLSDTKAFFNDEDGSEFVEKLLKEVDKSSRWLYSSLVLGGFGARNERDV</sequence>
<dbReference type="RefSeq" id="WP_010884517.1">
    <property type="nucleotide sequence ID" value="NZ_DUJN01000004.1"/>
</dbReference>
<protein>
    <submittedName>
        <fullName evidence="1">Uncharacterized protein</fullName>
    </submittedName>
</protein>
<reference evidence="1" key="1">
    <citation type="journal article" date="2020" name="bioRxiv">
        <title>A rank-normalized archaeal taxonomy based on genome phylogeny resolves widespread incomplete and uneven classifications.</title>
        <authorList>
            <person name="Rinke C."/>
            <person name="Chuvochina M."/>
            <person name="Mussig A.J."/>
            <person name="Chaumeil P.-A."/>
            <person name="Waite D.W."/>
            <person name="Whitman W.B."/>
            <person name="Parks D.H."/>
            <person name="Hugenholtz P."/>
        </authorList>
    </citation>
    <scope>NUCLEOTIDE SEQUENCE</scope>
    <source>
        <strain evidence="1">UBA8834</strain>
    </source>
</reference>